<dbReference type="PATRIC" id="fig|1300222.3.peg.4586"/>
<dbReference type="STRING" id="1300222.I532_21835"/>
<dbReference type="OrthoDB" id="2376044at2"/>
<gene>
    <name evidence="2" type="ORF">I532_21835</name>
</gene>
<dbReference type="Pfam" id="PF13473">
    <property type="entry name" value="Cupredoxin_1"/>
    <property type="match status" value="1"/>
</dbReference>
<name>M8DAZ1_9BACL</name>
<keyword evidence="3" id="KW-1185">Reference proteome</keyword>
<evidence type="ECO:0000313" key="2">
    <source>
        <dbReference type="EMBL" id="EMT50553.1"/>
    </source>
</evidence>
<protein>
    <recommendedName>
        <fullName evidence="1">EfeO-type cupredoxin-like domain-containing protein</fullName>
    </recommendedName>
</protein>
<dbReference type="Proteomes" id="UP000012081">
    <property type="component" value="Unassembled WGS sequence"/>
</dbReference>
<dbReference type="AlphaFoldDB" id="M8DAZ1"/>
<evidence type="ECO:0000313" key="3">
    <source>
        <dbReference type="Proteomes" id="UP000012081"/>
    </source>
</evidence>
<dbReference type="GeneID" id="89498134"/>
<comment type="caution">
    <text evidence="2">The sequence shown here is derived from an EMBL/GenBank/DDBJ whole genome shotgun (WGS) entry which is preliminary data.</text>
</comment>
<dbReference type="RefSeq" id="WP_003391281.1">
    <property type="nucleotide sequence ID" value="NZ_APBN01000014.1"/>
</dbReference>
<feature type="domain" description="EfeO-type cupredoxin-like" evidence="1">
    <location>
        <begin position="15"/>
        <end position="127"/>
    </location>
</feature>
<proteinExistence type="predicted"/>
<dbReference type="EMBL" id="APBN01000014">
    <property type="protein sequence ID" value="EMT50553.1"/>
    <property type="molecule type" value="Genomic_DNA"/>
</dbReference>
<evidence type="ECO:0000259" key="1">
    <source>
        <dbReference type="Pfam" id="PF13473"/>
    </source>
</evidence>
<dbReference type="SUPFAM" id="SSF49503">
    <property type="entry name" value="Cupredoxins"/>
    <property type="match status" value="1"/>
</dbReference>
<dbReference type="Gene3D" id="2.60.40.420">
    <property type="entry name" value="Cupredoxins - blue copper proteins"/>
    <property type="match status" value="1"/>
</dbReference>
<accession>M8DAZ1</accession>
<dbReference type="InterPro" id="IPR008972">
    <property type="entry name" value="Cupredoxin"/>
</dbReference>
<organism evidence="2 3">
    <name type="scientific">Brevibacillus borstelensis AK1</name>
    <dbReference type="NCBI Taxonomy" id="1300222"/>
    <lineage>
        <taxon>Bacteria</taxon>
        <taxon>Bacillati</taxon>
        <taxon>Bacillota</taxon>
        <taxon>Bacilli</taxon>
        <taxon>Bacillales</taxon>
        <taxon>Paenibacillaceae</taxon>
        <taxon>Brevibacillus</taxon>
    </lineage>
</organism>
<sequence>MTRQRYRQLRYPLIALALILGLLAIHQYRLYASPVTAQRVQTVTISNAGFLPNKLSVNKGETVSLMIVNTDIRPHNLVIRELNVQSSDLKPNQSATLQFLAEQEGQFPFISNTPGYPEIGYQGTLIVN</sequence>
<dbReference type="InterPro" id="IPR028096">
    <property type="entry name" value="EfeO_Cupredoxin"/>
</dbReference>
<reference evidence="2 3" key="1">
    <citation type="submission" date="2013-03" db="EMBL/GenBank/DDBJ databases">
        <title>Assembly of a new bacterial strain Brevibacillus borstelensis AK1.</title>
        <authorList>
            <person name="Rajan I."/>
            <person name="PoliReddy D."/>
            <person name="Sugumar T."/>
            <person name="Rathinam K."/>
            <person name="Alqarawi S."/>
            <person name="Khalil A.B."/>
            <person name="Sivakumar N."/>
        </authorList>
    </citation>
    <scope>NUCLEOTIDE SEQUENCE [LARGE SCALE GENOMIC DNA]</scope>
    <source>
        <strain evidence="2 3">AK1</strain>
    </source>
</reference>